<dbReference type="AlphaFoldDB" id="Q5E5S6"/>
<evidence type="ECO:0000313" key="2">
    <source>
        <dbReference type="Proteomes" id="UP000000537"/>
    </source>
</evidence>
<gene>
    <name evidence="1" type="ordered locus">VF_1125</name>
</gene>
<dbReference type="OrthoDB" id="9796786at2"/>
<reference evidence="1 2" key="2">
    <citation type="journal article" date="2008" name="BMC Genomics">
        <title>Comparative genomics-based investigation of resequencing targets in Vibrio fischeri: focus on point miscalls and artefactual expansions.</title>
        <authorList>
            <person name="Mandel M.J."/>
            <person name="Stabb E.V."/>
            <person name="Ruby E.G."/>
        </authorList>
    </citation>
    <scope>NUCLEOTIDE SEQUENCE [LARGE SCALE GENOMIC DNA]</scope>
    <source>
        <strain evidence="2">ATCC 700601 / ES114</strain>
    </source>
</reference>
<organism evidence="1 2">
    <name type="scientific">Aliivibrio fischeri (strain ATCC 700601 / ES114)</name>
    <name type="common">Vibrio fischeri</name>
    <dbReference type="NCBI Taxonomy" id="312309"/>
    <lineage>
        <taxon>Bacteria</taxon>
        <taxon>Pseudomonadati</taxon>
        <taxon>Pseudomonadota</taxon>
        <taxon>Gammaproteobacteria</taxon>
        <taxon>Vibrionales</taxon>
        <taxon>Vibrionaceae</taxon>
        <taxon>Aliivibrio</taxon>
    </lineage>
</organism>
<dbReference type="PATRIC" id="fig|312309.11.peg.1131"/>
<dbReference type="HOGENOM" id="CLU_125852_5_0_6"/>
<name>Q5E5S6_ALIF1</name>
<dbReference type="KEGG" id="vfi:VF_1125"/>
<protein>
    <submittedName>
        <fullName evidence="1">Uncharacterized protein</fullName>
    </submittedName>
</protein>
<evidence type="ECO:0000313" key="1">
    <source>
        <dbReference type="EMBL" id="AAW85620.1"/>
    </source>
</evidence>
<dbReference type="eggNOG" id="COG5499">
    <property type="taxonomic scope" value="Bacteria"/>
</dbReference>
<dbReference type="GeneID" id="92895804"/>
<accession>Q5E5S6</accession>
<proteinExistence type="predicted"/>
<reference evidence="1 2" key="1">
    <citation type="journal article" date="2005" name="Proc. Natl. Acad. Sci. U.S.A.">
        <title>Complete genome sequence of Vibrio fischeri: a symbiotic bacterium with pathogenic congeners.</title>
        <authorList>
            <person name="Ruby E.G."/>
            <person name="Urbanowski M."/>
            <person name="Campbell J."/>
            <person name="Dunn A."/>
            <person name="Faini M."/>
            <person name="Gunsalus R."/>
            <person name="Lostroh P."/>
            <person name="Lupp C."/>
            <person name="McCann J."/>
            <person name="Millikan D."/>
            <person name="Schaefer A."/>
            <person name="Stabb E."/>
            <person name="Stevens A."/>
            <person name="Visick K."/>
            <person name="Whistler C."/>
            <person name="Greenberg E.P."/>
        </authorList>
    </citation>
    <scope>NUCLEOTIDE SEQUENCE [LARGE SCALE GENOMIC DNA]</scope>
    <source>
        <strain evidence="2">ATCC 700601 / ES114</strain>
    </source>
</reference>
<dbReference type="EnsemblBacteria" id="AAW85620">
    <property type="protein sequence ID" value="AAW85620"/>
    <property type="gene ID" value="VF_1125"/>
</dbReference>
<sequence>MMNIKPIRTEDDYKAAMARISELTSSDPDALLDNEFDELEVLTALAEAYENEYYKNEAPDPVIGH</sequence>
<dbReference type="EMBL" id="CP000020">
    <property type="protein sequence ID" value="AAW85620.1"/>
    <property type="molecule type" value="Genomic_DNA"/>
</dbReference>
<dbReference type="RefSeq" id="WP_011261756.1">
    <property type="nucleotide sequence ID" value="NC_006840.2"/>
</dbReference>
<dbReference type="Proteomes" id="UP000000537">
    <property type="component" value="Chromosome I"/>
</dbReference>
<keyword evidence="2" id="KW-1185">Reference proteome</keyword>